<dbReference type="Pfam" id="PF17755">
    <property type="entry name" value="UvrA_DNA-bind"/>
    <property type="match status" value="1"/>
</dbReference>
<keyword evidence="8" id="KW-0228">DNA excision</keyword>
<keyword evidence="3" id="KW-0963">Cytoplasm</keyword>
<gene>
    <name evidence="19" type="ORF">L4H06_07055</name>
</gene>
<dbReference type="InterPro" id="IPR017871">
    <property type="entry name" value="ABC_transporter-like_CS"/>
</dbReference>
<keyword evidence="11 19" id="KW-0067">ATP-binding</keyword>
<evidence type="ECO:0000256" key="15">
    <source>
        <dbReference type="ARBA" id="ARBA00038000"/>
    </source>
</evidence>
<comment type="subcellular location">
    <subcellularLocation>
        <location evidence="1">Cytoplasm</location>
    </subcellularLocation>
</comment>
<evidence type="ECO:0000259" key="18">
    <source>
        <dbReference type="SMART" id="SM00382"/>
    </source>
</evidence>
<dbReference type="PROSITE" id="PS00211">
    <property type="entry name" value="ABC_TRANSPORTER_1"/>
    <property type="match status" value="1"/>
</dbReference>
<evidence type="ECO:0000256" key="5">
    <source>
        <dbReference type="ARBA" id="ARBA00022737"/>
    </source>
</evidence>
<dbReference type="Gene3D" id="1.20.1580.10">
    <property type="entry name" value="ABC transporter ATPase like domain"/>
    <property type="match status" value="2"/>
</dbReference>
<evidence type="ECO:0000256" key="11">
    <source>
        <dbReference type="ARBA" id="ARBA00022840"/>
    </source>
</evidence>
<keyword evidence="9" id="KW-0863">Zinc-finger</keyword>
<evidence type="ECO:0000256" key="2">
    <source>
        <dbReference type="ARBA" id="ARBA00022475"/>
    </source>
</evidence>
<evidence type="ECO:0000256" key="14">
    <source>
        <dbReference type="ARBA" id="ARBA00023204"/>
    </source>
</evidence>
<dbReference type="Pfam" id="PF00005">
    <property type="entry name" value="ABC_tran"/>
    <property type="match status" value="2"/>
</dbReference>
<dbReference type="GO" id="GO:0005524">
    <property type="term" value="F:ATP binding"/>
    <property type="evidence" value="ECO:0007669"/>
    <property type="project" value="UniProtKB-KW"/>
</dbReference>
<keyword evidence="2" id="KW-1003">Cell membrane</keyword>
<evidence type="ECO:0000256" key="17">
    <source>
        <dbReference type="ARBA" id="ARBA00042156"/>
    </source>
</evidence>
<dbReference type="SUPFAM" id="SSF52540">
    <property type="entry name" value="P-loop containing nucleoside triphosphate hydrolases"/>
    <property type="match status" value="2"/>
</dbReference>
<keyword evidence="7" id="KW-0227">DNA damage</keyword>
<dbReference type="PANTHER" id="PTHR43152">
    <property type="entry name" value="UVRABC SYSTEM PROTEIN A"/>
    <property type="match status" value="1"/>
</dbReference>
<dbReference type="PANTHER" id="PTHR43152:SF3">
    <property type="entry name" value="UVRABC SYSTEM PROTEIN A"/>
    <property type="match status" value="1"/>
</dbReference>
<dbReference type="InterPro" id="IPR003593">
    <property type="entry name" value="AAA+_ATPase"/>
</dbReference>
<evidence type="ECO:0000256" key="13">
    <source>
        <dbReference type="ARBA" id="ARBA00023125"/>
    </source>
</evidence>
<protein>
    <recommendedName>
        <fullName evidence="16">UvrABC system protein A</fullName>
    </recommendedName>
    <alternativeName>
        <fullName evidence="17">Excinuclease ABC subunit A</fullName>
    </alternativeName>
</protein>
<name>A0AAW5AFY0_9NEIS</name>
<evidence type="ECO:0000256" key="8">
    <source>
        <dbReference type="ARBA" id="ARBA00022769"/>
    </source>
</evidence>
<dbReference type="Gene3D" id="3.40.50.300">
    <property type="entry name" value="P-loop containing nucleotide triphosphate hydrolases"/>
    <property type="match status" value="2"/>
</dbReference>
<dbReference type="InterPro" id="IPR041552">
    <property type="entry name" value="UvrA_DNA-bd"/>
</dbReference>
<dbReference type="Gene3D" id="1.10.8.280">
    <property type="entry name" value="ABC transporter ATPase domain-like"/>
    <property type="match status" value="1"/>
</dbReference>
<dbReference type="AlphaFoldDB" id="A0AAW5AFY0"/>
<organism evidence="19 20">
    <name type="scientific">Neisseria lisongii</name>
    <dbReference type="NCBI Taxonomy" id="2912188"/>
    <lineage>
        <taxon>Bacteria</taxon>
        <taxon>Pseudomonadati</taxon>
        <taxon>Pseudomonadota</taxon>
        <taxon>Betaproteobacteria</taxon>
        <taxon>Neisseriales</taxon>
        <taxon>Neisseriaceae</taxon>
        <taxon>Neisseria</taxon>
    </lineage>
</organism>
<keyword evidence="2" id="KW-0472">Membrane</keyword>
<keyword evidence="10" id="KW-0862">Zinc</keyword>
<evidence type="ECO:0000256" key="12">
    <source>
        <dbReference type="ARBA" id="ARBA00022881"/>
    </source>
</evidence>
<evidence type="ECO:0000256" key="9">
    <source>
        <dbReference type="ARBA" id="ARBA00022771"/>
    </source>
</evidence>
<keyword evidence="12" id="KW-0267">Excision nuclease</keyword>
<accession>A0AAW5AFY0</accession>
<feature type="domain" description="AAA+ ATPase" evidence="18">
    <location>
        <begin position="24"/>
        <end position="396"/>
    </location>
</feature>
<proteinExistence type="inferred from homology"/>
<dbReference type="GO" id="GO:0004518">
    <property type="term" value="F:nuclease activity"/>
    <property type="evidence" value="ECO:0007669"/>
    <property type="project" value="UniProtKB-KW"/>
</dbReference>
<dbReference type="RefSeq" id="WP_237092885.1">
    <property type="nucleotide sequence ID" value="NZ_JAKKDL010000007.1"/>
</dbReference>
<evidence type="ECO:0000256" key="3">
    <source>
        <dbReference type="ARBA" id="ARBA00022490"/>
    </source>
</evidence>
<evidence type="ECO:0000256" key="1">
    <source>
        <dbReference type="ARBA" id="ARBA00004496"/>
    </source>
</evidence>
<dbReference type="GO" id="GO:0003677">
    <property type="term" value="F:DNA binding"/>
    <property type="evidence" value="ECO:0007669"/>
    <property type="project" value="UniProtKB-KW"/>
</dbReference>
<evidence type="ECO:0000256" key="7">
    <source>
        <dbReference type="ARBA" id="ARBA00022763"/>
    </source>
</evidence>
<evidence type="ECO:0000256" key="6">
    <source>
        <dbReference type="ARBA" id="ARBA00022741"/>
    </source>
</evidence>
<keyword evidence="4" id="KW-0479">Metal-binding</keyword>
<evidence type="ECO:0000256" key="4">
    <source>
        <dbReference type="ARBA" id="ARBA00022723"/>
    </source>
</evidence>
<dbReference type="InterPro" id="IPR027417">
    <property type="entry name" value="P-loop_NTPase"/>
</dbReference>
<dbReference type="GO" id="GO:0008270">
    <property type="term" value="F:zinc ion binding"/>
    <property type="evidence" value="ECO:0007669"/>
    <property type="project" value="UniProtKB-KW"/>
</dbReference>
<dbReference type="GO" id="GO:0016887">
    <property type="term" value="F:ATP hydrolysis activity"/>
    <property type="evidence" value="ECO:0007669"/>
    <property type="project" value="InterPro"/>
</dbReference>
<keyword evidence="14" id="KW-0234">DNA repair</keyword>
<dbReference type="SMART" id="SM00382">
    <property type="entry name" value="AAA"/>
    <property type="match status" value="2"/>
</dbReference>
<evidence type="ECO:0000256" key="16">
    <source>
        <dbReference type="ARBA" id="ARBA00039316"/>
    </source>
</evidence>
<dbReference type="GO" id="GO:0006281">
    <property type="term" value="P:DNA repair"/>
    <property type="evidence" value="ECO:0007669"/>
    <property type="project" value="UniProtKB-KW"/>
</dbReference>
<evidence type="ECO:0000313" key="19">
    <source>
        <dbReference type="EMBL" id="MCF7529980.1"/>
    </source>
</evidence>
<keyword evidence="13" id="KW-0238">DNA-binding</keyword>
<feature type="domain" description="AAA+ ATPase" evidence="18">
    <location>
        <begin position="444"/>
        <end position="691"/>
    </location>
</feature>
<dbReference type="GO" id="GO:0005737">
    <property type="term" value="C:cytoplasm"/>
    <property type="evidence" value="ECO:0007669"/>
    <property type="project" value="UniProtKB-SubCell"/>
</dbReference>
<sequence>MNNNIELYQVRTHNLKNISVSIPKNQITAIYGRSGAGKSSLAFSTLHQLCVDEFEAMENGFIDNEDYKLDGYTGIIPSIAINQTNKNNNPRSTLYSFLNMAQIISAIKQDNLLPYTLLKLNKPQNECKHCSGLGEVAEIADADLIDEQKTLEENPFKIWQKGYLSELYYKLMIAFCETESIPISTPYHLLSKMDKNKLLYARSKEKFIVRFKHNGKYKQRRIYYQGVMLCADSKLSSNSMTDFTQMRICPHCLGSRIDQEVYRHQKLANINFVDFLRLPISELKNKLQHQTGFSYLCRVLDGICEMGLGYLNLSRAIPSLSGGELQKLKFSRILNSEISGVLIVIDEISSQLSDESYPIIWHKLKQLSEKNTVVLVEHNRYFIEKADHQIHIGRFAGSQGGYLCEKEDICASHNPIEHRKAKDFFKFTGINKHNLHNQSVNIPKKSITVFTGVSGSGKSSLAKWIEANQKAIYITQKNSHFSSRSVLASTLKVNKIIAEYFAKQTGSHEDEFLLHKNAGCKVCQGIGVIKYERGFDKDLYLNCHQCNGNLFDEKNPIIHQKVDGLSILDFYQTEISELLSLLPKSLKNFAQILATATELGLGHLALARKTQTLSGGEIRRLKLCEHLARQKETKKILIIDEPAAGLDSETADRVVAFIRKQADLFSTVILIEHRSEVIHYADYEVRLGPSAGIEGGNIILQRFL</sequence>
<comment type="caution">
    <text evidence="19">The sequence shown here is derived from an EMBL/GenBank/DDBJ whole genome shotgun (WGS) entry which is preliminary data.</text>
</comment>
<reference evidence="19" key="1">
    <citation type="submission" date="2022-01" db="EMBL/GenBank/DDBJ databases">
        <title>Neisseria sp. ZJ104.</title>
        <authorList>
            <person name="Yang C."/>
        </authorList>
    </citation>
    <scope>NUCLEOTIDE SEQUENCE</scope>
    <source>
        <strain evidence="19">ZJ104</strain>
    </source>
</reference>
<comment type="similarity">
    <text evidence="15">Belongs to the ABC transporter superfamily. UvrA family.</text>
</comment>
<keyword evidence="5" id="KW-0677">Repeat</keyword>
<dbReference type="Proteomes" id="UP001201397">
    <property type="component" value="Unassembled WGS sequence"/>
</dbReference>
<keyword evidence="6" id="KW-0547">Nucleotide-binding</keyword>
<dbReference type="InterPro" id="IPR003439">
    <property type="entry name" value="ABC_transporter-like_ATP-bd"/>
</dbReference>
<dbReference type="EMBL" id="JAKKDL010000007">
    <property type="protein sequence ID" value="MCF7529980.1"/>
    <property type="molecule type" value="Genomic_DNA"/>
</dbReference>
<evidence type="ECO:0000256" key="10">
    <source>
        <dbReference type="ARBA" id="ARBA00022833"/>
    </source>
</evidence>
<evidence type="ECO:0000313" key="20">
    <source>
        <dbReference type="Proteomes" id="UP001201397"/>
    </source>
</evidence>